<evidence type="ECO:0000313" key="1">
    <source>
        <dbReference type="EMBL" id="KAJ7991691.1"/>
    </source>
</evidence>
<evidence type="ECO:0000313" key="2">
    <source>
        <dbReference type="Proteomes" id="UP001157502"/>
    </source>
</evidence>
<accession>A0ACC2FK05</accession>
<dbReference type="Proteomes" id="UP001157502">
    <property type="component" value="Chromosome 26"/>
</dbReference>
<comment type="caution">
    <text evidence="1">The sequence shown here is derived from an EMBL/GenBank/DDBJ whole genome shotgun (WGS) entry which is preliminary data.</text>
</comment>
<organism evidence="1 2">
    <name type="scientific">Dallia pectoralis</name>
    <name type="common">Alaska blackfish</name>
    <dbReference type="NCBI Taxonomy" id="75939"/>
    <lineage>
        <taxon>Eukaryota</taxon>
        <taxon>Metazoa</taxon>
        <taxon>Chordata</taxon>
        <taxon>Craniata</taxon>
        <taxon>Vertebrata</taxon>
        <taxon>Euteleostomi</taxon>
        <taxon>Actinopterygii</taxon>
        <taxon>Neopterygii</taxon>
        <taxon>Teleostei</taxon>
        <taxon>Protacanthopterygii</taxon>
        <taxon>Esociformes</taxon>
        <taxon>Umbridae</taxon>
        <taxon>Dallia</taxon>
    </lineage>
</organism>
<protein>
    <submittedName>
        <fullName evidence="1">Uncharacterized protein</fullName>
    </submittedName>
</protein>
<keyword evidence="2" id="KW-1185">Reference proteome</keyword>
<gene>
    <name evidence="1" type="ORF">DPEC_G00286510</name>
</gene>
<reference evidence="1" key="1">
    <citation type="submission" date="2021-05" db="EMBL/GenBank/DDBJ databases">
        <authorList>
            <person name="Pan Q."/>
            <person name="Jouanno E."/>
            <person name="Zahm M."/>
            <person name="Klopp C."/>
            <person name="Cabau C."/>
            <person name="Louis A."/>
            <person name="Berthelot C."/>
            <person name="Parey E."/>
            <person name="Roest Crollius H."/>
            <person name="Montfort J."/>
            <person name="Robinson-Rechavi M."/>
            <person name="Bouchez O."/>
            <person name="Lampietro C."/>
            <person name="Lopez Roques C."/>
            <person name="Donnadieu C."/>
            <person name="Postlethwait J."/>
            <person name="Bobe J."/>
            <person name="Dillon D."/>
            <person name="Chandos A."/>
            <person name="von Hippel F."/>
            <person name="Guiguen Y."/>
        </authorList>
    </citation>
    <scope>NUCLEOTIDE SEQUENCE</scope>
    <source>
        <strain evidence="1">YG-Jan2019</strain>
    </source>
</reference>
<sequence length="139" mass="15412">MGSENEVGTERVWKGFPEGCCRAVPIPVGTTLEHTLSRASQSCTALYANPISRLGILTERRSLAKMKRLKKGAFSFTQVRRELSAVCSEVQIVCNVNANVLTKPSAPQVLTSNIHLPFESKRRRQFAFVLKFRLSVSSS</sequence>
<name>A0ACC2FK05_DALPE</name>
<proteinExistence type="predicted"/>
<dbReference type="EMBL" id="CM055753">
    <property type="protein sequence ID" value="KAJ7991691.1"/>
    <property type="molecule type" value="Genomic_DNA"/>
</dbReference>